<evidence type="ECO:0000313" key="2">
    <source>
        <dbReference type="Proteomes" id="UP001164539"/>
    </source>
</evidence>
<gene>
    <name evidence="1" type="ORF">OWV82_000801</name>
</gene>
<name>A0ACC1YYT0_MELAZ</name>
<comment type="caution">
    <text evidence="1">The sequence shown here is derived from an EMBL/GenBank/DDBJ whole genome shotgun (WGS) entry which is preliminary data.</text>
</comment>
<organism evidence="1 2">
    <name type="scientific">Melia azedarach</name>
    <name type="common">Chinaberry tree</name>
    <dbReference type="NCBI Taxonomy" id="155640"/>
    <lineage>
        <taxon>Eukaryota</taxon>
        <taxon>Viridiplantae</taxon>
        <taxon>Streptophyta</taxon>
        <taxon>Embryophyta</taxon>
        <taxon>Tracheophyta</taxon>
        <taxon>Spermatophyta</taxon>
        <taxon>Magnoliopsida</taxon>
        <taxon>eudicotyledons</taxon>
        <taxon>Gunneridae</taxon>
        <taxon>Pentapetalae</taxon>
        <taxon>rosids</taxon>
        <taxon>malvids</taxon>
        <taxon>Sapindales</taxon>
        <taxon>Meliaceae</taxon>
        <taxon>Melia</taxon>
    </lineage>
</organism>
<keyword evidence="2" id="KW-1185">Reference proteome</keyword>
<protein>
    <submittedName>
        <fullName evidence="1">GATA transcription factor-like protein</fullName>
    </submittedName>
</protein>
<reference evidence="1 2" key="1">
    <citation type="journal article" date="2023" name="Science">
        <title>Complex scaffold remodeling in plant triterpene biosynthesis.</title>
        <authorList>
            <person name="De La Pena R."/>
            <person name="Hodgson H."/>
            <person name="Liu J.C."/>
            <person name="Stephenson M.J."/>
            <person name="Martin A.C."/>
            <person name="Owen C."/>
            <person name="Harkess A."/>
            <person name="Leebens-Mack J."/>
            <person name="Jimenez L.E."/>
            <person name="Osbourn A."/>
            <person name="Sattely E.S."/>
        </authorList>
    </citation>
    <scope>NUCLEOTIDE SEQUENCE [LARGE SCALE GENOMIC DNA]</scope>
    <source>
        <strain evidence="2">cv. JPN11</strain>
        <tissue evidence="1">Leaf</tissue>
    </source>
</reference>
<evidence type="ECO:0000313" key="1">
    <source>
        <dbReference type="EMBL" id="KAJ4727755.1"/>
    </source>
</evidence>
<proteinExistence type="predicted"/>
<accession>A0ACC1YYT0</accession>
<sequence>MQSRFLTAASRSCRAFSAARKQGFQLEFAAAASTTGRTADPSIHYGEVEAGPAVHFREAEGSWNVTEAERDNHEAATGNKPTKDTETEPLVPPKPLHSSSPRLESYGVNQPLNPHFEQKRKNSTNAALDDVICAGVDGTPLSKVEENEQRDKYERIEDDEEYFSHHKASPLSEIEMADTRKPITRATDGPADAGADYGAGRDVIGWRPEQLDTAEEALRRGAEIFRQNAMRGDPDVFPHSKVLRELRGEWF</sequence>
<dbReference type="EMBL" id="CM051394">
    <property type="protein sequence ID" value="KAJ4727755.1"/>
    <property type="molecule type" value="Genomic_DNA"/>
</dbReference>
<dbReference type="Proteomes" id="UP001164539">
    <property type="component" value="Chromosome 1"/>
</dbReference>